<dbReference type="InterPro" id="IPR036291">
    <property type="entry name" value="NAD(P)-bd_dom_sf"/>
</dbReference>
<proteinExistence type="predicted"/>
<dbReference type="AlphaFoldDB" id="G7H4P0"/>
<feature type="domain" description="AB hydrolase-1" evidence="2">
    <location>
        <begin position="376"/>
        <end position="594"/>
    </location>
</feature>
<sequence length="601" mass="64330">MTRRALVLGATGFLGRHLVATLLDEGVDVLAGCRTQRSYDELVEWLVRHESPGRPALAVVDFTAPGLGIAEEVRTGITEIYNCAGAYRFGMSEAQARAGNVDTARAVVDVAAGISGLRRVVHVSGYRVDPHSPAEPEWTDDRRASTYRRLGPYEASKVEADSVFRAEAQSRGVPWTVVNPATVSGVAATGESDQYLGLAGTLADLWHGRLAAIPGDDSTFVPVVPVDYVARFMSVLPTDESTAETSYWILDDATPPLPEFVGLVGRHLQVTVPRLRIPVGLVKRLPAALTKADPETVSFLSSDRYPVDPAQEVAARHGIEMPPTVPAILRWADHLAAHRFGEAAVGPLDRGFVDIGGVRTFTARAPEADRTGDDAVVLPGLPVNADTWAAVARSRAGLTVMDLPGLGLSSGDLSDWDRWSDAVAGQAPHLIGHSIGAALAVEAADRAPGAVRRLTLVAPFFLQPVAARRPRRHPLAVAAYLSRIDAPDLSRRLTGSADAAELLRSSVADLRRKPVARNVGRLVRRAEDPRWRAGLVEKLLGFPGQVDIVVGAYDPFDPAAIEALGPLGDRLRIHRIEGAGHHPQLTHPDEVAQAAKDVRVG</sequence>
<evidence type="ECO:0000313" key="4">
    <source>
        <dbReference type="Proteomes" id="UP000035088"/>
    </source>
</evidence>
<dbReference type="PANTHER" id="PTHR48079">
    <property type="entry name" value="PROTEIN YEEZ"/>
    <property type="match status" value="1"/>
</dbReference>
<evidence type="ECO:0000259" key="2">
    <source>
        <dbReference type="Pfam" id="PF12697"/>
    </source>
</evidence>
<reference evidence="3 4" key="1">
    <citation type="submission" date="2011-11" db="EMBL/GenBank/DDBJ databases">
        <title>Whole genome shotgun sequence of Gordonia araii NBRC 100433.</title>
        <authorList>
            <person name="Yoshida Y."/>
            <person name="Hosoyama A."/>
            <person name="Tsuchikane K."/>
            <person name="Katsumata H."/>
            <person name="Yamazaki S."/>
            <person name="Fujita N."/>
        </authorList>
    </citation>
    <scope>NUCLEOTIDE SEQUENCE [LARGE SCALE GENOMIC DNA]</scope>
    <source>
        <strain evidence="3 4">NBRC 100433</strain>
    </source>
</reference>
<dbReference type="SUPFAM" id="SSF51735">
    <property type="entry name" value="NAD(P)-binding Rossmann-fold domains"/>
    <property type="match status" value="1"/>
</dbReference>
<keyword evidence="4" id="KW-1185">Reference proteome</keyword>
<dbReference type="GO" id="GO:0005737">
    <property type="term" value="C:cytoplasm"/>
    <property type="evidence" value="ECO:0007669"/>
    <property type="project" value="TreeGrafter"/>
</dbReference>
<dbReference type="RefSeq" id="WP_007322890.1">
    <property type="nucleotide sequence ID" value="NZ_BAEE01000063.1"/>
</dbReference>
<dbReference type="PANTHER" id="PTHR48079:SF6">
    <property type="entry name" value="NAD(P)-BINDING DOMAIN-CONTAINING PROTEIN-RELATED"/>
    <property type="match status" value="1"/>
</dbReference>
<name>G7H4P0_9ACTN</name>
<dbReference type="EMBL" id="BAEE01000063">
    <property type="protein sequence ID" value="GAB10815.1"/>
    <property type="molecule type" value="Genomic_DNA"/>
</dbReference>
<gene>
    <name evidence="3" type="ORF">GOARA_063_00140</name>
</gene>
<dbReference type="GO" id="GO:0004029">
    <property type="term" value="F:aldehyde dehydrogenase (NAD+) activity"/>
    <property type="evidence" value="ECO:0007669"/>
    <property type="project" value="TreeGrafter"/>
</dbReference>
<comment type="caution">
    <text evidence="3">The sequence shown here is derived from an EMBL/GenBank/DDBJ whole genome shotgun (WGS) entry which is preliminary data.</text>
</comment>
<dbReference type="Pfam" id="PF07993">
    <property type="entry name" value="NAD_binding_4"/>
    <property type="match status" value="1"/>
</dbReference>
<dbReference type="STRING" id="1073574.GOARA_063_00140"/>
<dbReference type="InterPro" id="IPR051783">
    <property type="entry name" value="NAD(P)-dependent_oxidoreduct"/>
</dbReference>
<dbReference type="OrthoDB" id="5241256at2"/>
<evidence type="ECO:0000313" key="3">
    <source>
        <dbReference type="EMBL" id="GAB10815.1"/>
    </source>
</evidence>
<dbReference type="InterPro" id="IPR000073">
    <property type="entry name" value="AB_hydrolase_1"/>
</dbReference>
<dbReference type="Pfam" id="PF12697">
    <property type="entry name" value="Abhydrolase_6"/>
    <property type="match status" value="1"/>
</dbReference>
<dbReference type="Gene3D" id="3.40.50.1820">
    <property type="entry name" value="alpha/beta hydrolase"/>
    <property type="match status" value="1"/>
</dbReference>
<accession>G7H4P0</accession>
<protein>
    <recommendedName>
        <fullName evidence="5">NAD-dependent epimerase/dehydratase family protein</fullName>
    </recommendedName>
</protein>
<feature type="domain" description="Thioester reductase (TE)" evidence="1">
    <location>
        <begin position="9"/>
        <end position="233"/>
    </location>
</feature>
<dbReference type="Proteomes" id="UP000035088">
    <property type="component" value="Unassembled WGS sequence"/>
</dbReference>
<evidence type="ECO:0000259" key="1">
    <source>
        <dbReference type="Pfam" id="PF07993"/>
    </source>
</evidence>
<evidence type="ECO:0008006" key="5">
    <source>
        <dbReference type="Google" id="ProtNLM"/>
    </source>
</evidence>
<organism evidence="3 4">
    <name type="scientific">Gordonia araii NBRC 100433</name>
    <dbReference type="NCBI Taxonomy" id="1073574"/>
    <lineage>
        <taxon>Bacteria</taxon>
        <taxon>Bacillati</taxon>
        <taxon>Actinomycetota</taxon>
        <taxon>Actinomycetes</taxon>
        <taxon>Mycobacteriales</taxon>
        <taxon>Gordoniaceae</taxon>
        <taxon>Gordonia</taxon>
    </lineage>
</organism>
<dbReference type="SUPFAM" id="SSF53474">
    <property type="entry name" value="alpha/beta-Hydrolases"/>
    <property type="match status" value="1"/>
</dbReference>
<dbReference type="Gene3D" id="3.40.50.720">
    <property type="entry name" value="NAD(P)-binding Rossmann-like Domain"/>
    <property type="match status" value="1"/>
</dbReference>
<dbReference type="InterPro" id="IPR013120">
    <property type="entry name" value="FAR_NAD-bd"/>
</dbReference>
<dbReference type="InterPro" id="IPR029058">
    <property type="entry name" value="AB_hydrolase_fold"/>
</dbReference>